<proteinExistence type="predicted"/>
<organism evidence="1 2">
    <name type="scientific">Psophocarpus tetragonolobus</name>
    <name type="common">Winged bean</name>
    <name type="synonym">Dolichos tetragonolobus</name>
    <dbReference type="NCBI Taxonomy" id="3891"/>
    <lineage>
        <taxon>Eukaryota</taxon>
        <taxon>Viridiplantae</taxon>
        <taxon>Streptophyta</taxon>
        <taxon>Embryophyta</taxon>
        <taxon>Tracheophyta</taxon>
        <taxon>Spermatophyta</taxon>
        <taxon>Magnoliopsida</taxon>
        <taxon>eudicotyledons</taxon>
        <taxon>Gunneridae</taxon>
        <taxon>Pentapetalae</taxon>
        <taxon>rosids</taxon>
        <taxon>fabids</taxon>
        <taxon>Fabales</taxon>
        <taxon>Fabaceae</taxon>
        <taxon>Papilionoideae</taxon>
        <taxon>50 kb inversion clade</taxon>
        <taxon>NPAAA clade</taxon>
        <taxon>indigoferoid/millettioid clade</taxon>
        <taxon>Phaseoleae</taxon>
        <taxon>Psophocarpus</taxon>
    </lineage>
</organism>
<comment type="caution">
    <text evidence="1">The sequence shown here is derived from an EMBL/GenBank/DDBJ whole genome shotgun (WGS) entry which is preliminary data.</text>
</comment>
<dbReference type="EMBL" id="JAYMYS010000004">
    <property type="protein sequence ID" value="KAK7396456.1"/>
    <property type="molecule type" value="Genomic_DNA"/>
</dbReference>
<evidence type="ECO:0000313" key="1">
    <source>
        <dbReference type="EMBL" id="KAK7396456.1"/>
    </source>
</evidence>
<dbReference type="AlphaFoldDB" id="A0AAN9SIE1"/>
<evidence type="ECO:0000313" key="2">
    <source>
        <dbReference type="Proteomes" id="UP001386955"/>
    </source>
</evidence>
<keyword evidence="2" id="KW-1185">Reference proteome</keyword>
<sequence>MISGGMVLLKPKDGEVVEEWLKDDQILMWSFISDLVPWKPTNVAQERSIWIRLIDVEAILLDIMAKEHELHLISICEMVPPVIDLLLLVGAGDDRGTTLACRISPIVDNHTDLVTVLGERDRHDGEQINNHMYQSKSHDLGI</sequence>
<name>A0AAN9SIE1_PSOTE</name>
<protein>
    <submittedName>
        <fullName evidence="1">Uncharacterized protein</fullName>
    </submittedName>
</protein>
<gene>
    <name evidence="1" type="ORF">VNO78_17483</name>
</gene>
<accession>A0AAN9SIE1</accession>
<reference evidence="1 2" key="1">
    <citation type="submission" date="2024-01" db="EMBL/GenBank/DDBJ databases">
        <title>The genomes of 5 underutilized Papilionoideae crops provide insights into root nodulation and disease resistanc.</title>
        <authorList>
            <person name="Jiang F."/>
        </authorList>
    </citation>
    <scope>NUCLEOTIDE SEQUENCE [LARGE SCALE GENOMIC DNA]</scope>
    <source>
        <strain evidence="1">DUOXIRENSHENG_FW03</strain>
        <tissue evidence="1">Leaves</tissue>
    </source>
</reference>
<dbReference type="Proteomes" id="UP001386955">
    <property type="component" value="Unassembled WGS sequence"/>
</dbReference>